<keyword evidence="2" id="KW-1185">Reference proteome</keyword>
<proteinExistence type="predicted"/>
<name>A0ACB5U363_CANBO</name>
<evidence type="ECO:0000313" key="1">
    <source>
        <dbReference type="EMBL" id="GMF00132.1"/>
    </source>
</evidence>
<accession>A0ACB5U363</accession>
<evidence type="ECO:0000313" key="2">
    <source>
        <dbReference type="Proteomes" id="UP001165101"/>
    </source>
</evidence>
<gene>
    <name evidence="1" type="ORF">Cboi01_000547400</name>
</gene>
<sequence length="229" mass="25333">METSTTMNRPKSATIELLTQKPLNFDGQKSKETEPKIVKAITLSEEQQMVADLVTKGISLFYTGSAGTGKSLLLRSIIKILKKKHKGSSVAVTASTGLAACNIGGQTLHSFAGIGLGKGPVDKLIKKVKRSQKHRKRWKETKVLIIDEISMIEAELFDKLDKIAKNLCGNSLPFGGIQVVVCGDFYQLPPVVKNTDEAQYTFESTAWNEAIKYTIILKKVFRQQFDKEI</sequence>
<comment type="caution">
    <text evidence="1">The sequence shown here is derived from an EMBL/GenBank/DDBJ whole genome shotgun (WGS) entry which is preliminary data.</text>
</comment>
<reference evidence="1" key="1">
    <citation type="submission" date="2023-04" db="EMBL/GenBank/DDBJ databases">
        <title>Candida boidinii NBRC 1967.</title>
        <authorList>
            <person name="Ichikawa N."/>
            <person name="Sato H."/>
            <person name="Tonouchi N."/>
        </authorList>
    </citation>
    <scope>NUCLEOTIDE SEQUENCE</scope>
    <source>
        <strain evidence="1">NBRC 1967</strain>
    </source>
</reference>
<dbReference type="Proteomes" id="UP001165101">
    <property type="component" value="Unassembled WGS sequence"/>
</dbReference>
<dbReference type="EMBL" id="BSXV01004276">
    <property type="protein sequence ID" value="GMF00132.1"/>
    <property type="molecule type" value="Genomic_DNA"/>
</dbReference>
<organism evidence="1 2">
    <name type="scientific">Candida boidinii</name>
    <name type="common">Yeast</name>
    <dbReference type="NCBI Taxonomy" id="5477"/>
    <lineage>
        <taxon>Eukaryota</taxon>
        <taxon>Fungi</taxon>
        <taxon>Dikarya</taxon>
        <taxon>Ascomycota</taxon>
        <taxon>Saccharomycotina</taxon>
        <taxon>Pichiomycetes</taxon>
        <taxon>Pichiales</taxon>
        <taxon>Pichiaceae</taxon>
        <taxon>Ogataea</taxon>
        <taxon>Ogataea/Candida clade</taxon>
    </lineage>
</organism>
<protein>
    <submittedName>
        <fullName evidence="1">Unnamed protein product</fullName>
    </submittedName>
</protein>